<gene>
    <name evidence="8" type="ORF">L0668_14500</name>
</gene>
<dbReference type="PANTHER" id="PTHR38102">
    <property type="entry name" value="PERIPLASMIC CHAPERONE SPY"/>
    <property type="match status" value="1"/>
</dbReference>
<keyword evidence="3 7" id="KW-0732">Signal</keyword>
<evidence type="ECO:0000313" key="8">
    <source>
        <dbReference type="EMBL" id="MCF2949326.1"/>
    </source>
</evidence>
<reference evidence="8 9" key="1">
    <citation type="submission" date="2022-01" db="EMBL/GenBank/DDBJ databases">
        <title>Paraglaciecola sp. G1-23.</title>
        <authorList>
            <person name="Jin M.S."/>
            <person name="Han D.M."/>
            <person name="Kim H.M."/>
            <person name="Jeon C.O."/>
        </authorList>
    </citation>
    <scope>NUCLEOTIDE SEQUENCE [LARGE SCALE GENOMIC DNA]</scope>
    <source>
        <strain evidence="8 9">G1-23</strain>
    </source>
</reference>
<proteinExistence type="inferred from homology"/>
<sequence>MFNPKMFKLKTIVTPIAICLSLALSSQVMAKPKGGHEGAHKGHSMMKLLSKLSLTDTQKQDIRQIMKQSREDRQASAPSFAPVRQDLSALIQTTDWDQAAVEAAFSQNQEQMAQASLKRAENKHAVLNLLTEEQKDKLATIANKMKDRAAEGDRKGKRKGKAKGKQRGERGNILAFTDEQKAELKSIRTESKASAAELHEKLKAFKQAERELVKSAEFNAEAWLALSNEYKGDFLAMAVLKAKSKHDMWNVMTPEQQAQMLAAKENHKGGKKSMKGHKGMKGKKHQLQES</sequence>
<dbReference type="Proteomes" id="UP001521137">
    <property type="component" value="Unassembled WGS sequence"/>
</dbReference>
<protein>
    <submittedName>
        <fullName evidence="8">Spy/CpxP family protein refolding chaperone</fullName>
    </submittedName>
</protein>
<dbReference type="CDD" id="cd09916">
    <property type="entry name" value="CpxP_like"/>
    <property type="match status" value="1"/>
</dbReference>
<feature type="signal peptide" evidence="7">
    <location>
        <begin position="1"/>
        <end position="30"/>
    </location>
</feature>
<feature type="region of interest" description="Disordered" evidence="6">
    <location>
        <begin position="263"/>
        <end position="290"/>
    </location>
</feature>
<keyword evidence="4" id="KW-0574">Periplasm</keyword>
<organism evidence="8 9">
    <name type="scientific">Paraglaciecola algarum</name>
    <dbReference type="NCBI Taxonomy" id="3050085"/>
    <lineage>
        <taxon>Bacteria</taxon>
        <taxon>Pseudomonadati</taxon>
        <taxon>Pseudomonadota</taxon>
        <taxon>Gammaproteobacteria</taxon>
        <taxon>Alteromonadales</taxon>
        <taxon>Alteromonadaceae</taxon>
        <taxon>Paraglaciecola</taxon>
    </lineage>
</organism>
<evidence type="ECO:0000256" key="1">
    <source>
        <dbReference type="ARBA" id="ARBA00004418"/>
    </source>
</evidence>
<dbReference type="InterPro" id="IPR012899">
    <property type="entry name" value="LTXXQ"/>
</dbReference>
<accession>A0ABS9D8X5</accession>
<comment type="caution">
    <text evidence="8">The sequence shown here is derived from an EMBL/GenBank/DDBJ whole genome shotgun (WGS) entry which is preliminary data.</text>
</comment>
<dbReference type="RefSeq" id="WP_235313429.1">
    <property type="nucleotide sequence ID" value="NZ_JAKGAS010000008.1"/>
</dbReference>
<evidence type="ECO:0000313" key="9">
    <source>
        <dbReference type="Proteomes" id="UP001521137"/>
    </source>
</evidence>
<dbReference type="InterPro" id="IPR052211">
    <property type="entry name" value="Cpx_auxiliary_protein"/>
</dbReference>
<keyword evidence="9" id="KW-1185">Reference proteome</keyword>
<feature type="chain" id="PRO_5047213956" evidence="7">
    <location>
        <begin position="31"/>
        <end position="290"/>
    </location>
</feature>
<evidence type="ECO:0000256" key="7">
    <source>
        <dbReference type="SAM" id="SignalP"/>
    </source>
</evidence>
<comment type="subcellular location">
    <subcellularLocation>
        <location evidence="1">Periplasm</location>
    </subcellularLocation>
</comment>
<feature type="compositionally biased region" description="Basic residues" evidence="6">
    <location>
        <begin position="155"/>
        <end position="165"/>
    </location>
</feature>
<dbReference type="Gene3D" id="1.20.120.1490">
    <property type="match status" value="2"/>
</dbReference>
<evidence type="ECO:0000256" key="6">
    <source>
        <dbReference type="SAM" id="MobiDB-lite"/>
    </source>
</evidence>
<feature type="coiled-coil region" evidence="5">
    <location>
        <begin position="103"/>
        <end position="137"/>
    </location>
</feature>
<evidence type="ECO:0000256" key="2">
    <source>
        <dbReference type="ARBA" id="ARBA00008441"/>
    </source>
</evidence>
<keyword evidence="5" id="KW-0175">Coiled coil</keyword>
<evidence type="ECO:0000256" key="3">
    <source>
        <dbReference type="ARBA" id="ARBA00022729"/>
    </source>
</evidence>
<evidence type="ECO:0000256" key="5">
    <source>
        <dbReference type="SAM" id="Coils"/>
    </source>
</evidence>
<name>A0ABS9D8X5_9ALTE</name>
<comment type="similarity">
    <text evidence="2">Belongs to the CpxP/Spy family.</text>
</comment>
<dbReference type="PANTHER" id="PTHR38102:SF1">
    <property type="entry name" value="PERIPLASMIC CHAPERONE SPY"/>
    <property type="match status" value="1"/>
</dbReference>
<feature type="compositionally biased region" description="Basic residues" evidence="6">
    <location>
        <begin position="269"/>
        <end position="290"/>
    </location>
</feature>
<dbReference type="Pfam" id="PF07813">
    <property type="entry name" value="LTXXQ"/>
    <property type="match status" value="2"/>
</dbReference>
<feature type="region of interest" description="Disordered" evidence="6">
    <location>
        <begin position="146"/>
        <end position="171"/>
    </location>
</feature>
<dbReference type="EMBL" id="JAKGAS010000008">
    <property type="protein sequence ID" value="MCF2949326.1"/>
    <property type="molecule type" value="Genomic_DNA"/>
</dbReference>
<evidence type="ECO:0000256" key="4">
    <source>
        <dbReference type="ARBA" id="ARBA00022764"/>
    </source>
</evidence>